<feature type="compositionally biased region" description="Gly residues" evidence="1">
    <location>
        <begin position="174"/>
        <end position="188"/>
    </location>
</feature>
<feature type="region of interest" description="Disordered" evidence="1">
    <location>
        <begin position="169"/>
        <end position="269"/>
    </location>
</feature>
<sequence>MPHHNPPTPTLLHTLLTHGPLTTLLHLISGHRTQRPVPTSHTARTRRRYVRIRRRGSAIPHHDGERAGVHYYYANPIRREEDTGRKRRGKGAYERVYMPVSRFGRGIVVTRGWGSSGYWVQRRGELSKEKEHKRRREERGGEWEVVRRRRGKGKRVSEEREGRLRGMLSRVSLGGDGGRGGEVRGMGGSSASKVKAKMRAKSRSVSVAVLKRGNGGVSNDEPEVDSRRHRRVDSHHRDHGSGIDSVPVGREGVSRTRRPSTSFFKQPSLSRDESMNFVFGGAEVGHKTSSSSRPAHRHRPSRSPEPRNGRNTTSPHPRSGSTVNRQTQPSRTGGNLPLLLHAPRSDTNINDGDSNSASDSHDHSNTAPPDRTRENPRLTVRLVRNERDETVTLQRI</sequence>
<dbReference type="GeneID" id="54288770"/>
<accession>A0A6A5X9A5</accession>
<dbReference type="Proteomes" id="UP000799778">
    <property type="component" value="Unassembled WGS sequence"/>
</dbReference>
<reference evidence="2" key="1">
    <citation type="journal article" date="2020" name="Stud. Mycol.">
        <title>101 Dothideomycetes genomes: a test case for predicting lifestyles and emergence of pathogens.</title>
        <authorList>
            <person name="Haridas S."/>
            <person name="Albert R."/>
            <person name="Binder M."/>
            <person name="Bloem J."/>
            <person name="Labutti K."/>
            <person name="Salamov A."/>
            <person name="Andreopoulos B."/>
            <person name="Baker S."/>
            <person name="Barry K."/>
            <person name="Bills G."/>
            <person name="Bluhm B."/>
            <person name="Cannon C."/>
            <person name="Castanera R."/>
            <person name="Culley D."/>
            <person name="Daum C."/>
            <person name="Ezra D."/>
            <person name="Gonzalez J."/>
            <person name="Henrissat B."/>
            <person name="Kuo A."/>
            <person name="Liang C."/>
            <person name="Lipzen A."/>
            <person name="Lutzoni F."/>
            <person name="Magnuson J."/>
            <person name="Mondo S."/>
            <person name="Nolan M."/>
            <person name="Ohm R."/>
            <person name="Pangilinan J."/>
            <person name="Park H.-J."/>
            <person name="Ramirez L."/>
            <person name="Alfaro M."/>
            <person name="Sun H."/>
            <person name="Tritt A."/>
            <person name="Yoshinaga Y."/>
            <person name="Zwiers L.-H."/>
            <person name="Turgeon B."/>
            <person name="Goodwin S."/>
            <person name="Spatafora J."/>
            <person name="Crous P."/>
            <person name="Grigoriev I."/>
        </authorList>
    </citation>
    <scope>NUCLEOTIDE SEQUENCE</scope>
    <source>
        <strain evidence="2">CBS 175.79</strain>
    </source>
</reference>
<evidence type="ECO:0000313" key="2">
    <source>
        <dbReference type="EMBL" id="KAF2009523.1"/>
    </source>
</evidence>
<dbReference type="EMBL" id="ML978078">
    <property type="protein sequence ID" value="KAF2009523.1"/>
    <property type="molecule type" value="Genomic_DNA"/>
</dbReference>
<dbReference type="AlphaFoldDB" id="A0A6A5X9A5"/>
<feature type="compositionally biased region" description="Polar residues" evidence="1">
    <location>
        <begin position="259"/>
        <end position="269"/>
    </location>
</feature>
<feature type="compositionally biased region" description="Basic and acidic residues" evidence="1">
    <location>
        <begin position="359"/>
        <end position="376"/>
    </location>
</feature>
<evidence type="ECO:0000256" key="1">
    <source>
        <dbReference type="SAM" id="MobiDB-lite"/>
    </source>
</evidence>
<name>A0A6A5X9A5_9PLEO</name>
<feature type="compositionally biased region" description="Polar residues" evidence="1">
    <location>
        <begin position="309"/>
        <end position="333"/>
    </location>
</feature>
<feature type="compositionally biased region" description="Low complexity" evidence="1">
    <location>
        <begin position="348"/>
        <end position="358"/>
    </location>
</feature>
<protein>
    <submittedName>
        <fullName evidence="2">Uncharacterized protein</fullName>
    </submittedName>
</protein>
<feature type="region of interest" description="Disordered" evidence="1">
    <location>
        <begin position="283"/>
        <end position="377"/>
    </location>
</feature>
<proteinExistence type="predicted"/>
<evidence type="ECO:0000313" key="3">
    <source>
        <dbReference type="Proteomes" id="UP000799778"/>
    </source>
</evidence>
<dbReference type="RefSeq" id="XP_033377862.1">
    <property type="nucleotide sequence ID" value="XM_033531373.1"/>
</dbReference>
<keyword evidence="3" id="KW-1185">Reference proteome</keyword>
<gene>
    <name evidence="2" type="ORF">BU24DRAFT_455489</name>
</gene>
<organism evidence="2 3">
    <name type="scientific">Aaosphaeria arxii CBS 175.79</name>
    <dbReference type="NCBI Taxonomy" id="1450172"/>
    <lineage>
        <taxon>Eukaryota</taxon>
        <taxon>Fungi</taxon>
        <taxon>Dikarya</taxon>
        <taxon>Ascomycota</taxon>
        <taxon>Pezizomycotina</taxon>
        <taxon>Dothideomycetes</taxon>
        <taxon>Pleosporomycetidae</taxon>
        <taxon>Pleosporales</taxon>
        <taxon>Pleosporales incertae sedis</taxon>
        <taxon>Aaosphaeria</taxon>
    </lineage>
</organism>